<evidence type="ECO:0000256" key="6">
    <source>
        <dbReference type="ARBA" id="ARBA00023175"/>
    </source>
</evidence>
<dbReference type="EMBL" id="JAUCMV010000005">
    <property type="protein sequence ID" value="KAK0396632.1"/>
    <property type="molecule type" value="Genomic_DNA"/>
</dbReference>
<keyword evidence="2 9" id="KW-0493">Microtubule</keyword>
<feature type="binding site" evidence="8">
    <location>
        <begin position="166"/>
        <end position="173"/>
    </location>
    <ligand>
        <name>ATP</name>
        <dbReference type="ChEBI" id="CHEBI:30616"/>
    </ligand>
</feature>
<dbReference type="PRINTS" id="PR00380">
    <property type="entry name" value="KINESINHEAVY"/>
</dbReference>
<evidence type="ECO:0000313" key="14">
    <source>
        <dbReference type="Proteomes" id="UP001175271"/>
    </source>
</evidence>
<proteinExistence type="inferred from homology"/>
<dbReference type="SMART" id="SM00129">
    <property type="entry name" value="KISc"/>
    <property type="match status" value="1"/>
</dbReference>
<organism evidence="13 14">
    <name type="scientific">Steinernema hermaphroditum</name>
    <dbReference type="NCBI Taxonomy" id="289476"/>
    <lineage>
        <taxon>Eukaryota</taxon>
        <taxon>Metazoa</taxon>
        <taxon>Ecdysozoa</taxon>
        <taxon>Nematoda</taxon>
        <taxon>Chromadorea</taxon>
        <taxon>Rhabditida</taxon>
        <taxon>Tylenchina</taxon>
        <taxon>Panagrolaimomorpha</taxon>
        <taxon>Strongyloidoidea</taxon>
        <taxon>Steinernematidae</taxon>
        <taxon>Steinernema</taxon>
    </lineage>
</organism>
<dbReference type="GO" id="GO:0003777">
    <property type="term" value="F:microtubule motor activity"/>
    <property type="evidence" value="ECO:0007669"/>
    <property type="project" value="InterPro"/>
</dbReference>
<reference evidence="13" key="1">
    <citation type="submission" date="2023-06" db="EMBL/GenBank/DDBJ databases">
        <title>Genomic analysis of the entomopathogenic nematode Steinernema hermaphroditum.</title>
        <authorList>
            <person name="Schwarz E.M."/>
            <person name="Heppert J.K."/>
            <person name="Baniya A."/>
            <person name="Schwartz H.T."/>
            <person name="Tan C.-H."/>
            <person name="Antoshechkin I."/>
            <person name="Sternberg P.W."/>
            <person name="Goodrich-Blair H."/>
            <person name="Dillman A.R."/>
        </authorList>
    </citation>
    <scope>NUCLEOTIDE SEQUENCE</scope>
    <source>
        <strain evidence="13">PS9179</strain>
        <tissue evidence="13">Whole animal</tissue>
    </source>
</reference>
<dbReference type="GO" id="GO:0008017">
    <property type="term" value="F:microtubule binding"/>
    <property type="evidence" value="ECO:0007669"/>
    <property type="project" value="InterPro"/>
</dbReference>
<dbReference type="InterPro" id="IPR019821">
    <property type="entry name" value="Kinesin_motor_CS"/>
</dbReference>
<evidence type="ECO:0000256" key="7">
    <source>
        <dbReference type="ARBA" id="ARBA00023212"/>
    </source>
</evidence>
<evidence type="ECO:0000256" key="2">
    <source>
        <dbReference type="ARBA" id="ARBA00022701"/>
    </source>
</evidence>
<dbReference type="PANTHER" id="PTHR47968">
    <property type="entry name" value="CENTROMERE PROTEIN E"/>
    <property type="match status" value="1"/>
</dbReference>
<protein>
    <recommendedName>
        <fullName evidence="9">Kinesin-like protein</fullName>
    </recommendedName>
</protein>
<comment type="similarity">
    <text evidence="8 9">Belongs to the TRAFAC class myosin-kinesin ATPase superfamily. Kinesin family.</text>
</comment>
<comment type="caution">
    <text evidence="13">The sequence shown here is derived from an EMBL/GenBank/DDBJ whole genome shotgun (WGS) entry which is preliminary data.</text>
</comment>
<feature type="region of interest" description="Disordered" evidence="11">
    <location>
        <begin position="428"/>
        <end position="447"/>
    </location>
</feature>
<keyword evidence="14" id="KW-1185">Reference proteome</keyword>
<keyword evidence="5 10" id="KW-0175">Coiled coil</keyword>
<dbReference type="PROSITE" id="PS00411">
    <property type="entry name" value="KINESIN_MOTOR_1"/>
    <property type="match status" value="1"/>
</dbReference>
<evidence type="ECO:0000256" key="4">
    <source>
        <dbReference type="ARBA" id="ARBA00022840"/>
    </source>
</evidence>
<dbReference type="SUPFAM" id="SSF52540">
    <property type="entry name" value="P-loop containing nucleoside triphosphate hydrolases"/>
    <property type="match status" value="1"/>
</dbReference>
<evidence type="ECO:0000256" key="8">
    <source>
        <dbReference type="PROSITE-ProRule" id="PRU00283"/>
    </source>
</evidence>
<evidence type="ECO:0000256" key="10">
    <source>
        <dbReference type="SAM" id="Coils"/>
    </source>
</evidence>
<dbReference type="GO" id="GO:0005874">
    <property type="term" value="C:microtubule"/>
    <property type="evidence" value="ECO:0007669"/>
    <property type="project" value="UniProtKB-KW"/>
</dbReference>
<comment type="subcellular location">
    <subcellularLocation>
        <location evidence="1">Cytoplasm</location>
        <location evidence="1">Cytoskeleton</location>
    </subcellularLocation>
</comment>
<gene>
    <name evidence="13" type="ORF">QR680_001793</name>
</gene>
<dbReference type="InterPro" id="IPR027640">
    <property type="entry name" value="Kinesin-like_fam"/>
</dbReference>
<feature type="region of interest" description="Disordered" evidence="11">
    <location>
        <begin position="738"/>
        <end position="764"/>
    </location>
</feature>
<dbReference type="AlphaFoldDB" id="A0AA39LGQ4"/>
<dbReference type="FunFam" id="3.40.850.10:FF:000056">
    <property type="entry name" value="Kinesin-like protein"/>
    <property type="match status" value="1"/>
</dbReference>
<keyword evidence="4 8" id="KW-0067">ATP-binding</keyword>
<keyword evidence="7" id="KW-0206">Cytoskeleton</keyword>
<feature type="domain" description="Kinesin motor" evidence="12">
    <location>
        <begin position="73"/>
        <end position="396"/>
    </location>
</feature>
<evidence type="ECO:0000259" key="12">
    <source>
        <dbReference type="PROSITE" id="PS50067"/>
    </source>
</evidence>
<dbReference type="GO" id="GO:0005524">
    <property type="term" value="F:ATP binding"/>
    <property type="evidence" value="ECO:0007669"/>
    <property type="project" value="UniProtKB-UniRule"/>
</dbReference>
<evidence type="ECO:0000313" key="13">
    <source>
        <dbReference type="EMBL" id="KAK0396632.1"/>
    </source>
</evidence>
<dbReference type="InterPro" id="IPR036961">
    <property type="entry name" value="Kinesin_motor_dom_sf"/>
</dbReference>
<dbReference type="Gene3D" id="3.40.850.10">
    <property type="entry name" value="Kinesin motor domain"/>
    <property type="match status" value="1"/>
</dbReference>
<evidence type="ECO:0000256" key="1">
    <source>
        <dbReference type="ARBA" id="ARBA00004245"/>
    </source>
</evidence>
<evidence type="ECO:0000256" key="5">
    <source>
        <dbReference type="ARBA" id="ARBA00023054"/>
    </source>
</evidence>
<evidence type="ECO:0000256" key="3">
    <source>
        <dbReference type="ARBA" id="ARBA00022741"/>
    </source>
</evidence>
<dbReference type="InterPro" id="IPR027417">
    <property type="entry name" value="P-loop_NTPase"/>
</dbReference>
<name>A0AA39LGQ4_9BILA</name>
<dbReference type="Pfam" id="PF00225">
    <property type="entry name" value="Kinesin"/>
    <property type="match status" value="1"/>
</dbReference>
<accession>A0AA39LGQ4</accession>
<dbReference type="PANTHER" id="PTHR47968:SF13">
    <property type="entry name" value="KINESIN-LIKE PROTEIN KIF19 ISOFORM X1"/>
    <property type="match status" value="1"/>
</dbReference>
<dbReference type="InterPro" id="IPR001752">
    <property type="entry name" value="Kinesin_motor_dom"/>
</dbReference>
<feature type="coiled-coil region" evidence="10">
    <location>
        <begin position="534"/>
        <end position="568"/>
    </location>
</feature>
<dbReference type="Proteomes" id="UP001175271">
    <property type="component" value="Unassembled WGS sequence"/>
</dbReference>
<keyword evidence="3 8" id="KW-0547">Nucleotide-binding</keyword>
<sequence>MSSLSLRLSPAFAFFFALTDSPLTRPTAPKQCAVEIRKEARLLTISDYDIYHREGVNSFPPRSTQLALENKLDKQVAVRLRPLNEQEKARRAFQCVYSLDSQRVLLVDPEKFENNVLRQNRQHERQFSYDAAFAPNASHAKVHAATTAPLIDFVVSGFNATVFAYGATGAGKTYTMIGTKENPGLMTLLTKSLYEKINPDEYTVYLSYLEVYNEVIRDLLNPSAGFLELLEDDKGNVQVPGLSRVKAPNTSKIMQILQEGNSRRTQEATAANKSSSRSHALLQVTLYKNAVQHGKLFLIDLAGSERASQTLNKGKRLKEGAAINRSLLALGNVINSLSSGNKGRYVNYRDSKLTRLLKDSLGGNSKTCMIAHVTSSSTNYEETYNTLVYANRAKNITTRIVRNRPASADQVYSEAMREMQRENQRRATLTQTSSSHQIHDKSLGENKANGGAFSKGGIVFNSQIRIKSNPKKFSSLFNSLKEQYLTIIEKQNKLRERLLKANHEAYDVEMSRTSKMAILNAWEKHKQSVIESDVKKSSESVERLKAEVAELESRLSQLTETRRKVEKAIRKGVETTRSVEGRLRVAAKDAEQNEVVDLLVKMATSDAEKIAITSDSVLQNLRMRKQESSLLKVMRYELVADKLIDGNLNEDDRERLQQEYRVLKNQVHYHMIPLKQTEPVVSWNTQLLQRSGVLPSANKPKSENGLDRTYAATDMQLLQTRTKREVLRLPAIAAKSLVDSSETQSDSGSETLTTRLPAINVTSR</sequence>
<dbReference type="GO" id="GO:0007018">
    <property type="term" value="P:microtubule-based movement"/>
    <property type="evidence" value="ECO:0007669"/>
    <property type="project" value="InterPro"/>
</dbReference>
<dbReference type="PROSITE" id="PS50067">
    <property type="entry name" value="KINESIN_MOTOR_2"/>
    <property type="match status" value="1"/>
</dbReference>
<keyword evidence="7" id="KW-0963">Cytoplasm</keyword>
<keyword evidence="6 8" id="KW-0505">Motor protein</keyword>
<evidence type="ECO:0000256" key="9">
    <source>
        <dbReference type="RuleBase" id="RU000394"/>
    </source>
</evidence>
<evidence type="ECO:0000256" key="11">
    <source>
        <dbReference type="SAM" id="MobiDB-lite"/>
    </source>
</evidence>